<evidence type="ECO:0000256" key="1">
    <source>
        <dbReference type="SAM" id="SignalP"/>
    </source>
</evidence>
<gene>
    <name evidence="2" type="ORF">TW77_15590</name>
</gene>
<evidence type="ECO:0000313" key="2">
    <source>
        <dbReference type="EMBL" id="KJZ07344.1"/>
    </source>
</evidence>
<organism evidence="2 3">
    <name type="scientific">Pseudoalteromonas rubra</name>
    <dbReference type="NCBI Taxonomy" id="43658"/>
    <lineage>
        <taxon>Bacteria</taxon>
        <taxon>Pseudomonadati</taxon>
        <taxon>Pseudomonadota</taxon>
        <taxon>Gammaproteobacteria</taxon>
        <taxon>Alteromonadales</taxon>
        <taxon>Pseudoalteromonadaceae</taxon>
        <taxon>Pseudoalteromonas</taxon>
    </lineage>
</organism>
<comment type="caution">
    <text evidence="2">The sequence shown here is derived from an EMBL/GenBank/DDBJ whole genome shotgun (WGS) entry which is preliminary data.</text>
</comment>
<dbReference type="PATRIC" id="fig|43658.5.peg.3296"/>
<name>A0A0F4QJ45_9GAMM</name>
<accession>A0A0F4QJ45</accession>
<feature type="chain" id="PRO_5002475604" description="Solute-binding protein family 3/N-terminal domain-containing protein" evidence="1">
    <location>
        <begin position="24"/>
        <end position="288"/>
    </location>
</feature>
<dbReference type="Proteomes" id="UP000033452">
    <property type="component" value="Unassembled WGS sequence"/>
</dbReference>
<proteinExistence type="predicted"/>
<reference evidence="2 3" key="1">
    <citation type="journal article" date="2015" name="BMC Genomics">
        <title>Genome mining reveals unlocked bioactive potential of marine Gram-negative bacteria.</title>
        <authorList>
            <person name="Machado H."/>
            <person name="Sonnenschein E.C."/>
            <person name="Melchiorsen J."/>
            <person name="Gram L."/>
        </authorList>
    </citation>
    <scope>NUCLEOTIDE SEQUENCE [LARGE SCALE GENOMIC DNA]</scope>
    <source>
        <strain evidence="2 3">S2471</strain>
    </source>
</reference>
<dbReference type="AlphaFoldDB" id="A0A0F4QJ45"/>
<feature type="signal peptide" evidence="1">
    <location>
        <begin position="1"/>
        <end position="23"/>
    </location>
</feature>
<sequence length="288" mass="33024">MSWLNRLYLKLLLFLSLVMPAHARISISIEQDIYEYAKEILADQPIAEFSAEIFNHPKCQRDVVEFLIAQRALLEGGFAHPFHFTLGNYDARNLKLLESGLLLMSFDTIWLSQAHTIKEDVYISEPIIEKGAYFAGIYTARTNRASLRNKISTDLSQVSIVSSQAWLVDWVTLKALNPKQLHHEDDWITMAKLVSNGWVDAMLVSFNNTRPFFYEGPGYRIEAVEGIKVALQDSRHFVVSRHHPYAKEARAALQLGLAKLKAQKFIYQAYRQCGFITPLVDDWHILQP</sequence>
<dbReference type="OrthoDB" id="5452199at2"/>
<keyword evidence="1" id="KW-0732">Signal</keyword>
<protein>
    <recommendedName>
        <fullName evidence="4">Solute-binding protein family 3/N-terminal domain-containing protein</fullName>
    </recommendedName>
</protein>
<keyword evidence="3" id="KW-1185">Reference proteome</keyword>
<evidence type="ECO:0008006" key="4">
    <source>
        <dbReference type="Google" id="ProtNLM"/>
    </source>
</evidence>
<evidence type="ECO:0000313" key="3">
    <source>
        <dbReference type="Proteomes" id="UP000033452"/>
    </source>
</evidence>
<dbReference type="EMBL" id="JXYA01000038">
    <property type="protein sequence ID" value="KJZ07344.1"/>
    <property type="molecule type" value="Genomic_DNA"/>
</dbReference>